<dbReference type="RefSeq" id="WP_380748226.1">
    <property type="nucleotide sequence ID" value="NZ_JBHULT010000005.1"/>
</dbReference>
<keyword evidence="1" id="KW-0808">Transferase</keyword>
<evidence type="ECO:0000259" key="2">
    <source>
        <dbReference type="Pfam" id="PF00534"/>
    </source>
</evidence>
<dbReference type="Gene3D" id="3.40.50.2000">
    <property type="entry name" value="Glycogen Phosphorylase B"/>
    <property type="match status" value="2"/>
</dbReference>
<reference evidence="4" key="1">
    <citation type="journal article" date="2019" name="Int. J. Syst. Evol. Microbiol.">
        <title>The Global Catalogue of Microorganisms (GCM) 10K type strain sequencing project: providing services to taxonomists for standard genome sequencing and annotation.</title>
        <authorList>
            <consortium name="The Broad Institute Genomics Platform"/>
            <consortium name="The Broad Institute Genome Sequencing Center for Infectious Disease"/>
            <person name="Wu L."/>
            <person name="Ma J."/>
        </authorList>
    </citation>
    <scope>NUCLEOTIDE SEQUENCE [LARGE SCALE GENOMIC DNA]</scope>
    <source>
        <strain evidence="4">KCTC 42585</strain>
    </source>
</reference>
<comment type="caution">
    <text evidence="3">The sequence shown here is derived from an EMBL/GenBank/DDBJ whole genome shotgun (WGS) entry which is preliminary data.</text>
</comment>
<evidence type="ECO:0000256" key="1">
    <source>
        <dbReference type="ARBA" id="ARBA00022679"/>
    </source>
</evidence>
<feature type="domain" description="Glycosyl transferase family 1" evidence="2">
    <location>
        <begin position="161"/>
        <end position="299"/>
    </location>
</feature>
<dbReference type="CDD" id="cd03809">
    <property type="entry name" value="GT4_MtfB-like"/>
    <property type="match status" value="1"/>
</dbReference>
<proteinExistence type="predicted"/>
<evidence type="ECO:0000313" key="4">
    <source>
        <dbReference type="Proteomes" id="UP001597468"/>
    </source>
</evidence>
<dbReference type="Pfam" id="PF00534">
    <property type="entry name" value="Glycos_transf_1"/>
    <property type="match status" value="1"/>
</dbReference>
<dbReference type="SUPFAM" id="SSF53756">
    <property type="entry name" value="UDP-Glycosyltransferase/glycogen phosphorylase"/>
    <property type="match status" value="1"/>
</dbReference>
<accession>A0ABW5ISZ5</accession>
<dbReference type="EMBL" id="JBHULT010000005">
    <property type="protein sequence ID" value="MFD2516806.1"/>
    <property type="molecule type" value="Genomic_DNA"/>
</dbReference>
<dbReference type="Proteomes" id="UP001597468">
    <property type="component" value="Unassembled WGS sequence"/>
</dbReference>
<dbReference type="PANTHER" id="PTHR46401">
    <property type="entry name" value="GLYCOSYLTRANSFERASE WBBK-RELATED"/>
    <property type="match status" value="1"/>
</dbReference>
<protein>
    <submittedName>
        <fullName evidence="3">Glycosyltransferase family 4 protein</fullName>
    </submittedName>
</protein>
<keyword evidence="4" id="KW-1185">Reference proteome</keyword>
<dbReference type="PANTHER" id="PTHR46401:SF2">
    <property type="entry name" value="GLYCOSYLTRANSFERASE WBBK-RELATED"/>
    <property type="match status" value="1"/>
</dbReference>
<name>A0ABW5ISZ5_9FLAO</name>
<gene>
    <name evidence="3" type="ORF">ACFSTG_02775</name>
</gene>
<organism evidence="3 4">
    <name type="scientific">Salinimicrobium flavum</name>
    <dbReference type="NCBI Taxonomy" id="1737065"/>
    <lineage>
        <taxon>Bacteria</taxon>
        <taxon>Pseudomonadati</taxon>
        <taxon>Bacteroidota</taxon>
        <taxon>Flavobacteriia</taxon>
        <taxon>Flavobacteriales</taxon>
        <taxon>Flavobacteriaceae</taxon>
        <taxon>Salinimicrobium</taxon>
    </lineage>
</organism>
<evidence type="ECO:0000313" key="3">
    <source>
        <dbReference type="EMBL" id="MFD2516806.1"/>
    </source>
</evidence>
<dbReference type="InterPro" id="IPR001296">
    <property type="entry name" value="Glyco_trans_1"/>
</dbReference>
<sequence>MFSGFGQFNYWLIKNLVNNNEEFNLVVNAASRKSLKDFGKDVTYNKYYDLNRYKSFRIRKKYDLWHSLNQNSKIEPFHDQPYLLTFHDVIFMEKDKPEDRNPEKIQLLKEKIDRCDAIAFISEHSRESANQYFNIPPSIFQTVIYNGNPVVPIEEEIPAPKTSFSLKKPFLFCIGQFLEMKNFHSLVGMLHYLEDYQLIIAGNNDKPYGQVVMQEINKFNLEDRVFLAGKISEKEKHYYLKNCSAFVFPSLFEGFGLPPIEAMAYGKPVFLANRTSLPEIGGEYAFYWDDFDPHSMAQVFNKGMAEFEANPEVYTAELKKRGSRFNWDTTAKEYLDLYRQLT</sequence>